<dbReference type="InterPro" id="IPR029044">
    <property type="entry name" value="Nucleotide-diphossugar_trans"/>
</dbReference>
<accession>A0AAN7ABN8</accession>
<dbReference type="Proteomes" id="UP001302126">
    <property type="component" value="Unassembled WGS sequence"/>
</dbReference>
<dbReference type="GO" id="GO:0005737">
    <property type="term" value="C:cytoplasm"/>
    <property type="evidence" value="ECO:0007669"/>
    <property type="project" value="InterPro"/>
</dbReference>
<reference evidence="2" key="1">
    <citation type="journal article" date="2023" name="Mol. Phylogenet. Evol.">
        <title>Genome-scale phylogeny and comparative genomics of the fungal order Sordariales.</title>
        <authorList>
            <person name="Hensen N."/>
            <person name="Bonometti L."/>
            <person name="Westerberg I."/>
            <person name="Brannstrom I.O."/>
            <person name="Guillou S."/>
            <person name="Cros-Aarteil S."/>
            <person name="Calhoun S."/>
            <person name="Haridas S."/>
            <person name="Kuo A."/>
            <person name="Mondo S."/>
            <person name="Pangilinan J."/>
            <person name="Riley R."/>
            <person name="LaButti K."/>
            <person name="Andreopoulos B."/>
            <person name="Lipzen A."/>
            <person name="Chen C."/>
            <person name="Yan M."/>
            <person name="Daum C."/>
            <person name="Ng V."/>
            <person name="Clum A."/>
            <person name="Steindorff A."/>
            <person name="Ohm R.A."/>
            <person name="Martin F."/>
            <person name="Silar P."/>
            <person name="Natvig D.O."/>
            <person name="Lalanne C."/>
            <person name="Gautier V."/>
            <person name="Ament-Velasquez S.L."/>
            <person name="Kruys A."/>
            <person name="Hutchinson M.I."/>
            <person name="Powell A.J."/>
            <person name="Barry K."/>
            <person name="Miller A.N."/>
            <person name="Grigoriev I.V."/>
            <person name="Debuchy R."/>
            <person name="Gladieux P."/>
            <person name="Hiltunen Thoren M."/>
            <person name="Johannesson H."/>
        </authorList>
    </citation>
    <scope>NUCLEOTIDE SEQUENCE</scope>
    <source>
        <strain evidence="2">PSN309</strain>
    </source>
</reference>
<dbReference type="GO" id="GO:0051479">
    <property type="term" value="P:mannosylglycerate biosynthetic process"/>
    <property type="evidence" value="ECO:0007669"/>
    <property type="project" value="InterPro"/>
</dbReference>
<protein>
    <submittedName>
        <fullName evidence="2">Uncharacterized protein</fullName>
    </submittedName>
</protein>
<dbReference type="GO" id="GO:0050504">
    <property type="term" value="F:mannosyl-3-phosphoglycerate synthase activity"/>
    <property type="evidence" value="ECO:0007669"/>
    <property type="project" value="InterPro"/>
</dbReference>
<reference evidence="2" key="2">
    <citation type="submission" date="2023-05" db="EMBL/GenBank/DDBJ databases">
        <authorList>
            <consortium name="Lawrence Berkeley National Laboratory"/>
            <person name="Steindorff A."/>
            <person name="Hensen N."/>
            <person name="Bonometti L."/>
            <person name="Westerberg I."/>
            <person name="Brannstrom I.O."/>
            <person name="Guillou S."/>
            <person name="Cros-Aarteil S."/>
            <person name="Calhoun S."/>
            <person name="Haridas S."/>
            <person name="Kuo A."/>
            <person name="Mondo S."/>
            <person name="Pangilinan J."/>
            <person name="Riley R."/>
            <person name="Labutti K."/>
            <person name="Andreopoulos B."/>
            <person name="Lipzen A."/>
            <person name="Chen C."/>
            <person name="Yanf M."/>
            <person name="Daum C."/>
            <person name="Ng V."/>
            <person name="Clum A."/>
            <person name="Ohm R."/>
            <person name="Martin F."/>
            <person name="Silar P."/>
            <person name="Natvig D."/>
            <person name="Lalanne C."/>
            <person name="Gautier V."/>
            <person name="Ament-Velasquez S.L."/>
            <person name="Kruys A."/>
            <person name="Hutchinson M.I."/>
            <person name="Powell A.J."/>
            <person name="Barry K."/>
            <person name="Miller A.N."/>
            <person name="Grigoriev I.V."/>
            <person name="Debuchy R."/>
            <person name="Gladieux P."/>
            <person name="Thoren M.H."/>
            <person name="Johannesson H."/>
        </authorList>
    </citation>
    <scope>NUCLEOTIDE SEQUENCE</scope>
    <source>
        <strain evidence="2">PSN309</strain>
    </source>
</reference>
<evidence type="ECO:0000256" key="1">
    <source>
        <dbReference type="SAM" id="MobiDB-lite"/>
    </source>
</evidence>
<feature type="compositionally biased region" description="Polar residues" evidence="1">
    <location>
        <begin position="7"/>
        <end position="20"/>
    </location>
</feature>
<dbReference type="Gene3D" id="3.90.550.10">
    <property type="entry name" value="Spore Coat Polysaccharide Biosynthesis Protein SpsA, Chain A"/>
    <property type="match status" value="1"/>
</dbReference>
<organism evidence="2 3">
    <name type="scientific">Podospora australis</name>
    <dbReference type="NCBI Taxonomy" id="1536484"/>
    <lineage>
        <taxon>Eukaryota</taxon>
        <taxon>Fungi</taxon>
        <taxon>Dikarya</taxon>
        <taxon>Ascomycota</taxon>
        <taxon>Pezizomycotina</taxon>
        <taxon>Sordariomycetes</taxon>
        <taxon>Sordariomycetidae</taxon>
        <taxon>Sordariales</taxon>
        <taxon>Podosporaceae</taxon>
        <taxon>Podospora</taxon>
    </lineage>
</organism>
<dbReference type="AlphaFoldDB" id="A0AAN7ABN8"/>
<dbReference type="EMBL" id="MU864619">
    <property type="protein sequence ID" value="KAK4182721.1"/>
    <property type="molecule type" value="Genomic_DNA"/>
</dbReference>
<proteinExistence type="predicted"/>
<dbReference type="Pfam" id="PF09488">
    <property type="entry name" value="Osmo_MPGsynth"/>
    <property type="match status" value="2"/>
</dbReference>
<dbReference type="InterPro" id="IPR012812">
    <property type="entry name" value="Osmo_MPG_synth"/>
</dbReference>
<gene>
    <name evidence="2" type="ORF">QBC35DRAFT_457014</name>
</gene>
<keyword evidence="3" id="KW-1185">Reference proteome</keyword>
<name>A0AAN7ABN8_9PEZI</name>
<sequence length="305" mass="33022">MVELDSKPTNTNGHPSSDSSGHPVPPTAHRGCNSISSVKAGDGINTADTESIPREKIDGILEQMVIIVPCKDEKAKTIQKVIAGIPASCAVILVSNSSCQEGCYIHQKHAGAATAFKEVGVSELIDYKSNTIWNGKGEGMYLGIAMAHTYFPNRRYVGFIDADNEIAGSVNEYCRVYAAGFALSQSFARSTQEDVMVRICWGSKPKVKDGQIDFVPDGRCSRIINSVFNRLFASPNQDLSDFIATGNAGEHAITMDMALRSGMANGYAIEPYQLIEPLLQRESSRALAPLSLSNLNMMNRSPRKA</sequence>
<comment type="caution">
    <text evidence="2">The sequence shown here is derived from an EMBL/GenBank/DDBJ whole genome shotgun (WGS) entry which is preliminary data.</text>
</comment>
<feature type="region of interest" description="Disordered" evidence="1">
    <location>
        <begin position="1"/>
        <end position="49"/>
    </location>
</feature>
<evidence type="ECO:0000313" key="2">
    <source>
        <dbReference type="EMBL" id="KAK4182721.1"/>
    </source>
</evidence>
<evidence type="ECO:0000313" key="3">
    <source>
        <dbReference type="Proteomes" id="UP001302126"/>
    </source>
</evidence>